<keyword evidence="4 10" id="KW-0732">Signal</keyword>
<dbReference type="Gene3D" id="2.60.40.10">
    <property type="entry name" value="Immunoglobulins"/>
    <property type="match status" value="1"/>
</dbReference>
<dbReference type="Pfam" id="PF17963">
    <property type="entry name" value="Big_9"/>
    <property type="match status" value="2"/>
</dbReference>
<evidence type="ECO:0000256" key="8">
    <source>
        <dbReference type="ARBA" id="ARBA00023180"/>
    </source>
</evidence>
<proteinExistence type="inferred from homology"/>
<dbReference type="InterPro" id="IPR039155">
    <property type="entry name" value="MLEC"/>
</dbReference>
<evidence type="ECO:0000259" key="11">
    <source>
        <dbReference type="PROSITE" id="PS50853"/>
    </source>
</evidence>
<evidence type="ECO:0000256" key="3">
    <source>
        <dbReference type="ARBA" id="ARBA00022692"/>
    </source>
</evidence>
<dbReference type="Gene3D" id="2.60.120.430">
    <property type="entry name" value="Galactose-binding lectin"/>
    <property type="match status" value="1"/>
</dbReference>
<dbReference type="Pfam" id="PF11721">
    <property type="entry name" value="Malectin"/>
    <property type="match status" value="1"/>
</dbReference>
<dbReference type="InterPro" id="IPR021720">
    <property type="entry name" value="Malectin_dom"/>
</dbReference>
<comment type="caution">
    <text evidence="12">The sequence shown here is derived from an EMBL/GenBank/DDBJ whole genome shotgun (WGS) entry which is preliminary data.</text>
</comment>
<organism evidence="12 13">
    <name type="scientific">Desulforhabdus amnigena</name>
    <dbReference type="NCBI Taxonomy" id="40218"/>
    <lineage>
        <taxon>Bacteria</taxon>
        <taxon>Pseudomonadati</taxon>
        <taxon>Thermodesulfobacteriota</taxon>
        <taxon>Syntrophobacteria</taxon>
        <taxon>Syntrophobacterales</taxon>
        <taxon>Syntrophobacteraceae</taxon>
        <taxon>Desulforhabdus</taxon>
    </lineage>
</organism>
<keyword evidence="5" id="KW-0256">Endoplasmic reticulum</keyword>
<dbReference type="InterPro" id="IPR008979">
    <property type="entry name" value="Galactose-bd-like_sf"/>
</dbReference>
<evidence type="ECO:0000313" key="13">
    <source>
        <dbReference type="Proteomes" id="UP001144372"/>
    </source>
</evidence>
<dbReference type="GO" id="GO:0030246">
    <property type="term" value="F:carbohydrate binding"/>
    <property type="evidence" value="ECO:0007669"/>
    <property type="project" value="InterPro"/>
</dbReference>
<dbReference type="Pfam" id="PF00041">
    <property type="entry name" value="fn3"/>
    <property type="match status" value="1"/>
</dbReference>
<feature type="domain" description="Fibronectin type-III" evidence="11">
    <location>
        <begin position="23"/>
        <end position="115"/>
    </location>
</feature>
<evidence type="ECO:0000256" key="5">
    <source>
        <dbReference type="ARBA" id="ARBA00022824"/>
    </source>
</evidence>
<accession>A0A9W6FSH1</accession>
<dbReference type="NCBIfam" id="NF012211">
    <property type="entry name" value="tand_rpt_95"/>
    <property type="match status" value="2"/>
</dbReference>
<dbReference type="CDD" id="cd00063">
    <property type="entry name" value="FN3"/>
    <property type="match status" value="1"/>
</dbReference>
<sequence>MFHSKISRFFCYIDKILILPLAFLSFLCFFNNSAHAAQVSLAWDPNTESNLAGYKIYYGTSSRSYGDPICVINQTTCTIENLTEGQTYYFAATAYDTLGNESAYSEELVYTVPVSVFSNTPPTASIDTVTTTSDAPVTIDVLSNDRDADGDALSIKSVSVASHGTTKISGNSVIYTPAANYSGTDSFTYIVMDTHEATATGSVSINVVAVNQPPTAIDKNFNTDQDKPFSGTLSASDPDGDALTYKIVTGGSKGTVTLTNAQTGTFTYSPFEGATGMDQFTFKANDGSLDSNEAKATISITASSGKITIETGDVSIDNNWTYVSFRKVFSDPVVVAKPAGYNDTDPCVERIRNVGPSGFEIRIAEWDYQDGSHAKETVSYLAMEKGSYVLPDGTLCEAGRFNTGNTTSFGRFGFRQTFQMEPVIITSITTENGKNTVTGRMQSIKTTGFGFKLQEQESNTKSHALETVSYIAWEPSAGSLGALHFAVSRTDKVMNSDWNSVVYGQSFEGPPALLADMQTTNGGDTAGLRYSSKNCIQSELKVEEEQSKDSETWHTTETVGIMAFEENPSKQREVVFAVNSGGSEYVDATGITYQADRLFSNGGTYVSTASIGGTPDDPLYQSERYGDFAYAIPVTNGNYLITLKFAEIYWDTADQRSFDVQIEGAEAVTNLDLFSKVGKFTPYDMVFPVSVRDGTLDIRFRTDKDNAKISAILVQTN</sequence>
<feature type="chain" id="PRO_5040878282" description="Fibronectin type-III domain-containing protein" evidence="10">
    <location>
        <begin position="37"/>
        <end position="717"/>
    </location>
</feature>
<comment type="similarity">
    <text evidence="2">Belongs to the malectin family.</text>
</comment>
<comment type="subcellular location">
    <subcellularLocation>
        <location evidence="1">Endoplasmic reticulum membrane</location>
        <topology evidence="1">Single-pass type I membrane protein</topology>
    </subcellularLocation>
</comment>
<evidence type="ECO:0000313" key="12">
    <source>
        <dbReference type="EMBL" id="GLI34592.1"/>
    </source>
</evidence>
<dbReference type="SUPFAM" id="SSF49785">
    <property type="entry name" value="Galactose-binding domain-like"/>
    <property type="match status" value="1"/>
</dbReference>
<evidence type="ECO:0000256" key="2">
    <source>
        <dbReference type="ARBA" id="ARBA00009141"/>
    </source>
</evidence>
<dbReference type="Proteomes" id="UP001144372">
    <property type="component" value="Unassembled WGS sequence"/>
</dbReference>
<dbReference type="RefSeq" id="WP_281793942.1">
    <property type="nucleotide sequence ID" value="NZ_BSDR01000001.1"/>
</dbReference>
<evidence type="ECO:0000256" key="6">
    <source>
        <dbReference type="ARBA" id="ARBA00022989"/>
    </source>
</evidence>
<dbReference type="PANTHER" id="PTHR13460">
    <property type="match status" value="1"/>
</dbReference>
<protein>
    <recommendedName>
        <fullName evidence="11">Fibronectin type-III domain-containing protein</fullName>
    </recommendedName>
</protein>
<keyword evidence="9" id="KW-0119">Carbohydrate metabolism</keyword>
<dbReference type="PROSITE" id="PS50853">
    <property type="entry name" value="FN3"/>
    <property type="match status" value="1"/>
</dbReference>
<dbReference type="InterPro" id="IPR036116">
    <property type="entry name" value="FN3_sf"/>
</dbReference>
<reference evidence="12" key="1">
    <citation type="submission" date="2022-12" db="EMBL/GenBank/DDBJ databases">
        <title>Reference genome sequencing for broad-spectrum identification of bacterial and archaeal isolates by mass spectrometry.</title>
        <authorList>
            <person name="Sekiguchi Y."/>
            <person name="Tourlousse D.M."/>
        </authorList>
    </citation>
    <scope>NUCLEOTIDE SEQUENCE</scope>
    <source>
        <strain evidence="12">ASRB1</strain>
    </source>
</reference>
<dbReference type="Gene3D" id="2.60.40.2810">
    <property type="match status" value="2"/>
</dbReference>
<keyword evidence="6" id="KW-1133">Transmembrane helix</keyword>
<evidence type="ECO:0000256" key="7">
    <source>
        <dbReference type="ARBA" id="ARBA00023136"/>
    </source>
</evidence>
<dbReference type="InterPro" id="IPR003961">
    <property type="entry name" value="FN3_dom"/>
</dbReference>
<dbReference type="AlphaFoldDB" id="A0A9W6FSH1"/>
<evidence type="ECO:0000256" key="9">
    <source>
        <dbReference type="ARBA" id="ARBA00023277"/>
    </source>
</evidence>
<gene>
    <name evidence="12" type="ORF">DAMNIGENAA_20250</name>
</gene>
<evidence type="ECO:0000256" key="1">
    <source>
        <dbReference type="ARBA" id="ARBA00004115"/>
    </source>
</evidence>
<dbReference type="EMBL" id="BSDR01000001">
    <property type="protein sequence ID" value="GLI34592.1"/>
    <property type="molecule type" value="Genomic_DNA"/>
</dbReference>
<feature type="signal peptide" evidence="10">
    <location>
        <begin position="1"/>
        <end position="36"/>
    </location>
</feature>
<keyword evidence="13" id="KW-1185">Reference proteome</keyword>
<dbReference type="GO" id="GO:0016020">
    <property type="term" value="C:membrane"/>
    <property type="evidence" value="ECO:0007669"/>
    <property type="project" value="TreeGrafter"/>
</dbReference>
<dbReference type="InterPro" id="IPR037221">
    <property type="entry name" value="H-type_lectin_dom_sf"/>
</dbReference>
<evidence type="ECO:0000256" key="4">
    <source>
        <dbReference type="ARBA" id="ARBA00022729"/>
    </source>
</evidence>
<name>A0A9W6FSH1_9BACT</name>
<evidence type="ECO:0000256" key="10">
    <source>
        <dbReference type="SAM" id="SignalP"/>
    </source>
</evidence>
<keyword evidence="3" id="KW-0812">Transmembrane</keyword>
<dbReference type="Gene3D" id="2.60.40.2080">
    <property type="match status" value="1"/>
</dbReference>
<dbReference type="InterPro" id="IPR013783">
    <property type="entry name" value="Ig-like_fold"/>
</dbReference>
<keyword evidence="7" id="KW-0472">Membrane</keyword>
<keyword evidence="8" id="KW-0325">Glycoprotein</keyword>
<dbReference type="PANTHER" id="PTHR13460:SF0">
    <property type="entry name" value="MALECTIN"/>
    <property type="match status" value="1"/>
</dbReference>
<dbReference type="SUPFAM" id="SSF49265">
    <property type="entry name" value="Fibronectin type III"/>
    <property type="match status" value="1"/>
</dbReference>